<protein>
    <recommendedName>
        <fullName evidence="3">IrrE N-terminal-like domain-containing protein</fullName>
    </recommendedName>
</protein>
<dbReference type="AlphaFoldDB" id="A0A0R3E022"/>
<comment type="caution">
    <text evidence="1">The sequence shown here is derived from an EMBL/GenBank/DDBJ whole genome shotgun (WGS) entry which is preliminary data.</text>
</comment>
<sequence length="239" mass="27229">MRYVPDKTGRFSQRPHFKPQELDRECESIVAGFLRERRGEAKYPVSTDELTVLIERDTESLDQFADLSAYGPNVEGLTLFQPGRKPQVKISARLAEDERRQNRLRTTLAHEYGHVRFHAILWDMEPPSADLLRRKPTANMQICYRDTMLDAVQTDWMEWQAGYACGAFLMPASALRQLIRSYMERQGLFGVVGERDPHGQDLIEIVKDGFEVSADAARIRLIKLGILGPTGSGPSLFNF</sequence>
<gene>
    <name evidence="1" type="ORF">AOQ71_09165</name>
</gene>
<evidence type="ECO:0000313" key="1">
    <source>
        <dbReference type="EMBL" id="KRQ15545.1"/>
    </source>
</evidence>
<organism evidence="1 2">
    <name type="scientific">Bradyrhizobium manausense</name>
    <dbReference type="NCBI Taxonomy" id="989370"/>
    <lineage>
        <taxon>Bacteria</taxon>
        <taxon>Pseudomonadati</taxon>
        <taxon>Pseudomonadota</taxon>
        <taxon>Alphaproteobacteria</taxon>
        <taxon>Hyphomicrobiales</taxon>
        <taxon>Nitrobacteraceae</taxon>
        <taxon>Bradyrhizobium</taxon>
    </lineage>
</organism>
<dbReference type="STRING" id="989370.AOQ71_09165"/>
<evidence type="ECO:0000313" key="2">
    <source>
        <dbReference type="Proteomes" id="UP000051936"/>
    </source>
</evidence>
<dbReference type="PANTHER" id="PTHR43236:SF1">
    <property type="entry name" value="BLL7220 PROTEIN"/>
    <property type="match status" value="1"/>
</dbReference>
<name>A0A0R3E022_9BRAD</name>
<keyword evidence="2" id="KW-1185">Reference proteome</keyword>
<accession>A0A0R3E022</accession>
<dbReference type="InterPro" id="IPR052345">
    <property type="entry name" value="Rad_response_metalloprotease"/>
</dbReference>
<reference evidence="1 2" key="1">
    <citation type="submission" date="2015-09" db="EMBL/GenBank/DDBJ databases">
        <title>Draft Genome Sequence of Bradyrhizobium manausense Strain BR 3351T, a Novel Symbiotic Nitrogen-Fixing Alphaproteobacterium Isolated from Brazilian Amazon Rain Forest.</title>
        <authorList>
            <person name="De Araujo J.L."/>
            <person name="Zilli J.E."/>
        </authorList>
    </citation>
    <scope>NUCLEOTIDE SEQUENCE [LARGE SCALE GENOMIC DNA]</scope>
    <source>
        <strain evidence="1 2">BR3351</strain>
    </source>
</reference>
<proteinExistence type="predicted"/>
<dbReference type="RefSeq" id="WP_057744817.1">
    <property type="nucleotide sequence ID" value="NZ_LJYG01000042.1"/>
</dbReference>
<dbReference type="EMBL" id="LJYG01000042">
    <property type="protein sequence ID" value="KRQ15545.1"/>
    <property type="molecule type" value="Genomic_DNA"/>
</dbReference>
<dbReference type="Proteomes" id="UP000051936">
    <property type="component" value="Unassembled WGS sequence"/>
</dbReference>
<dbReference type="OrthoDB" id="9794834at2"/>
<dbReference type="PANTHER" id="PTHR43236">
    <property type="entry name" value="ANTITOXIN HIGA1"/>
    <property type="match status" value="1"/>
</dbReference>
<evidence type="ECO:0008006" key="3">
    <source>
        <dbReference type="Google" id="ProtNLM"/>
    </source>
</evidence>